<evidence type="ECO:0000256" key="9">
    <source>
        <dbReference type="RuleBase" id="RU362118"/>
    </source>
</evidence>
<dbReference type="PANTHER" id="PTHR11808">
    <property type="entry name" value="TRANS-SULFURATION ENZYME FAMILY MEMBER"/>
    <property type="match status" value="1"/>
</dbReference>
<evidence type="ECO:0000256" key="4">
    <source>
        <dbReference type="ARBA" id="ARBA00012085"/>
    </source>
</evidence>
<keyword evidence="5 8" id="KW-0663">Pyridoxal phosphate</keyword>
<dbReference type="Pfam" id="PF01053">
    <property type="entry name" value="Cys_Met_Meta_PP"/>
    <property type="match status" value="1"/>
</dbReference>
<protein>
    <recommendedName>
        <fullName evidence="4">cystathionine gamma-lyase</fullName>
        <ecNumber evidence="4">4.4.1.1</ecNumber>
    </recommendedName>
    <alternativeName>
        <fullName evidence="7">Gamma-cystathionase</fullName>
    </alternativeName>
</protein>
<comment type="similarity">
    <text evidence="3 9">Belongs to the trans-sulfuration enzymes family.</text>
</comment>
<feature type="modified residue" description="N6-(pyridoxal phosphate)lysine" evidence="8">
    <location>
        <position position="238"/>
    </location>
</feature>
<dbReference type="Gene3D" id="3.90.1150.10">
    <property type="entry name" value="Aspartate Aminotransferase, domain 1"/>
    <property type="match status" value="1"/>
</dbReference>
<dbReference type="InParanoid" id="A0A1Z5J6N1"/>
<evidence type="ECO:0000256" key="3">
    <source>
        <dbReference type="ARBA" id="ARBA00009077"/>
    </source>
</evidence>
<sequence>MTPAEAALMAAKLAAAEQPDAQQQLITQFAHAGVSFPSFTNCPLSPPLHFATTYTRPVEGLYLPTDAIYARLDNPTRLTLETEVFQLETANLAIASPDDPQLRSLAFASGMMAISSIILAHQSPLIVMVPQDTYHGVPTVLMDVFARFQVELRKVDMNDIGAFKKALRAVDSSQVQLIVWMETPSNPQCHVLDIAKLSQLAHQYHNTQVTCVVDSTLHPLQQPLQYRDVDICVHAATKYLAGHSDALLGVVTTLRPDLFRKLHQVQHTVGGVAAPMDCWLTMRGLRTLVLRFQQQSDNALRLAQFFQNQIISKSCTSLQKVYYPGLPSHSQHTLAVTQMKTRGGYGGVLSVEFSSEAFAMAWVAALQVAYSATSLGGTETLVEHRASIEPPGRVVSPIGLVRISVGLENVQDLLRDFAKALRIATQVLSA</sequence>
<dbReference type="OrthoDB" id="3512640at2759"/>
<evidence type="ECO:0000256" key="8">
    <source>
        <dbReference type="PIRSR" id="PIRSR001434-2"/>
    </source>
</evidence>
<dbReference type="AlphaFoldDB" id="A0A1Z5J6N1"/>
<dbReference type="GO" id="GO:0030170">
    <property type="term" value="F:pyridoxal phosphate binding"/>
    <property type="evidence" value="ECO:0007669"/>
    <property type="project" value="InterPro"/>
</dbReference>
<evidence type="ECO:0000313" key="10">
    <source>
        <dbReference type="EMBL" id="GAX09562.1"/>
    </source>
</evidence>
<evidence type="ECO:0000256" key="5">
    <source>
        <dbReference type="ARBA" id="ARBA00022898"/>
    </source>
</evidence>
<keyword evidence="6" id="KW-0028">Amino-acid biosynthesis</keyword>
<evidence type="ECO:0000313" key="11">
    <source>
        <dbReference type="Proteomes" id="UP000198406"/>
    </source>
</evidence>
<keyword evidence="6" id="KW-0198">Cysteine biosynthesis</keyword>
<comment type="caution">
    <text evidence="10">The sequence shown here is derived from an EMBL/GenBank/DDBJ whole genome shotgun (WGS) entry which is preliminary data.</text>
</comment>
<dbReference type="GO" id="GO:0004123">
    <property type="term" value="F:cystathionine gamma-lyase activity"/>
    <property type="evidence" value="ECO:0007669"/>
    <property type="project" value="TreeGrafter"/>
</dbReference>
<dbReference type="InterPro" id="IPR015422">
    <property type="entry name" value="PyrdxlP-dep_Trfase_small"/>
</dbReference>
<evidence type="ECO:0000256" key="7">
    <source>
        <dbReference type="ARBA" id="ARBA00029853"/>
    </source>
</evidence>
<dbReference type="EMBL" id="BDSP01000008">
    <property type="protein sequence ID" value="GAX09562.1"/>
    <property type="molecule type" value="Genomic_DNA"/>
</dbReference>
<dbReference type="Proteomes" id="UP000198406">
    <property type="component" value="Unassembled WGS sequence"/>
</dbReference>
<keyword evidence="10" id="KW-0456">Lyase</keyword>
<dbReference type="PROSITE" id="PS00868">
    <property type="entry name" value="CYS_MET_METAB_PP"/>
    <property type="match status" value="1"/>
</dbReference>
<name>A0A1Z5J6N1_FISSO</name>
<dbReference type="InterPro" id="IPR054542">
    <property type="entry name" value="Cys_met_metab_PP"/>
</dbReference>
<dbReference type="GO" id="GO:0005737">
    <property type="term" value="C:cytoplasm"/>
    <property type="evidence" value="ECO:0007669"/>
    <property type="project" value="TreeGrafter"/>
</dbReference>
<dbReference type="Gene3D" id="3.40.640.10">
    <property type="entry name" value="Type I PLP-dependent aspartate aminotransferase-like (Major domain)"/>
    <property type="match status" value="1"/>
</dbReference>
<dbReference type="SUPFAM" id="SSF53383">
    <property type="entry name" value="PLP-dependent transferases"/>
    <property type="match status" value="1"/>
</dbReference>
<dbReference type="GO" id="GO:0019346">
    <property type="term" value="P:transsulfuration"/>
    <property type="evidence" value="ECO:0007669"/>
    <property type="project" value="InterPro"/>
</dbReference>
<keyword evidence="11" id="KW-1185">Reference proteome</keyword>
<dbReference type="GO" id="GO:0019343">
    <property type="term" value="P:cysteine biosynthetic process via cystathionine"/>
    <property type="evidence" value="ECO:0007669"/>
    <property type="project" value="TreeGrafter"/>
</dbReference>
<evidence type="ECO:0000256" key="6">
    <source>
        <dbReference type="ARBA" id="ARBA00023192"/>
    </source>
</evidence>
<dbReference type="PANTHER" id="PTHR11808:SF15">
    <property type="entry name" value="CYSTATHIONINE GAMMA-LYASE"/>
    <property type="match status" value="1"/>
</dbReference>
<gene>
    <name evidence="10" type="ORF">FisN_16Lh257</name>
</gene>
<organism evidence="10 11">
    <name type="scientific">Fistulifera solaris</name>
    <name type="common">Oleaginous diatom</name>
    <dbReference type="NCBI Taxonomy" id="1519565"/>
    <lineage>
        <taxon>Eukaryota</taxon>
        <taxon>Sar</taxon>
        <taxon>Stramenopiles</taxon>
        <taxon>Ochrophyta</taxon>
        <taxon>Bacillariophyta</taxon>
        <taxon>Bacillariophyceae</taxon>
        <taxon>Bacillariophycidae</taxon>
        <taxon>Naviculales</taxon>
        <taxon>Naviculaceae</taxon>
        <taxon>Fistulifera</taxon>
    </lineage>
</organism>
<proteinExistence type="inferred from homology"/>
<dbReference type="EC" id="4.4.1.1" evidence="4"/>
<dbReference type="PIRSF" id="PIRSF001434">
    <property type="entry name" value="CGS"/>
    <property type="match status" value="1"/>
</dbReference>
<dbReference type="InterPro" id="IPR015421">
    <property type="entry name" value="PyrdxlP-dep_Trfase_major"/>
</dbReference>
<evidence type="ECO:0000256" key="2">
    <source>
        <dbReference type="ARBA" id="ARBA00005038"/>
    </source>
</evidence>
<reference evidence="10 11" key="1">
    <citation type="journal article" date="2015" name="Plant Cell">
        <title>Oil accumulation by the oleaginous diatom Fistulifera solaris as revealed by the genome and transcriptome.</title>
        <authorList>
            <person name="Tanaka T."/>
            <person name="Maeda Y."/>
            <person name="Veluchamy A."/>
            <person name="Tanaka M."/>
            <person name="Abida H."/>
            <person name="Marechal E."/>
            <person name="Bowler C."/>
            <person name="Muto M."/>
            <person name="Sunaga Y."/>
            <person name="Tanaka M."/>
            <person name="Yoshino T."/>
            <person name="Taniguchi T."/>
            <person name="Fukuda Y."/>
            <person name="Nemoto M."/>
            <person name="Matsumoto M."/>
            <person name="Wong P.S."/>
            <person name="Aburatani S."/>
            <person name="Fujibuchi W."/>
        </authorList>
    </citation>
    <scope>NUCLEOTIDE SEQUENCE [LARGE SCALE GENOMIC DNA]</scope>
    <source>
        <strain evidence="10 11">JPCC DA0580</strain>
    </source>
</reference>
<accession>A0A1Z5J6N1</accession>
<dbReference type="InterPro" id="IPR000277">
    <property type="entry name" value="Cys/Met-Metab_PyrdxlP-dep_enz"/>
</dbReference>
<comment type="cofactor">
    <cofactor evidence="1 9">
        <name>pyridoxal 5'-phosphate</name>
        <dbReference type="ChEBI" id="CHEBI:597326"/>
    </cofactor>
</comment>
<comment type="pathway">
    <text evidence="2">Amino-acid biosynthesis; L-cysteine biosynthesis; L-cysteine from L-homocysteine and L-serine: step 2/2.</text>
</comment>
<dbReference type="InterPro" id="IPR015424">
    <property type="entry name" value="PyrdxlP-dep_Trfase"/>
</dbReference>
<evidence type="ECO:0000256" key="1">
    <source>
        <dbReference type="ARBA" id="ARBA00001933"/>
    </source>
</evidence>